<dbReference type="InterPro" id="IPR037523">
    <property type="entry name" value="VOC_core"/>
</dbReference>
<dbReference type="EMBL" id="CP046322">
    <property type="protein sequence ID" value="QGS35688.1"/>
    <property type="molecule type" value="Genomic_DNA"/>
</dbReference>
<dbReference type="Pfam" id="PF00903">
    <property type="entry name" value="Glyoxalase"/>
    <property type="match status" value="1"/>
</dbReference>
<protein>
    <submittedName>
        <fullName evidence="2">VOC family protein</fullName>
    </submittedName>
</protein>
<accession>A0A6B8THU0</accession>
<gene>
    <name evidence="2" type="ORF">FOB82_12760</name>
</gene>
<name>A0A6B8THU0_9CORY</name>
<dbReference type="RefSeq" id="WP_155870831.1">
    <property type="nucleotide sequence ID" value="NZ_CP046322.1"/>
</dbReference>
<proteinExistence type="predicted"/>
<dbReference type="Proteomes" id="UP000426857">
    <property type="component" value="Chromosome"/>
</dbReference>
<dbReference type="PANTHER" id="PTHR36437:SF2">
    <property type="entry name" value="GLYOXALASE_BLEOMYCIN RESISTANCE PROTEIN_DIOXYGENASE"/>
    <property type="match status" value="1"/>
</dbReference>
<evidence type="ECO:0000313" key="2">
    <source>
        <dbReference type="EMBL" id="QGS35688.1"/>
    </source>
</evidence>
<evidence type="ECO:0000313" key="3">
    <source>
        <dbReference type="Proteomes" id="UP000426857"/>
    </source>
</evidence>
<dbReference type="InterPro" id="IPR029068">
    <property type="entry name" value="Glyas_Bleomycin-R_OHBP_Dase"/>
</dbReference>
<dbReference type="AlphaFoldDB" id="A0A6B8THU0"/>
<dbReference type="KEGG" id="cxe:FOB82_12760"/>
<organism evidence="2 3">
    <name type="scientific">Corynebacterium xerosis</name>
    <dbReference type="NCBI Taxonomy" id="1725"/>
    <lineage>
        <taxon>Bacteria</taxon>
        <taxon>Bacillati</taxon>
        <taxon>Actinomycetota</taxon>
        <taxon>Actinomycetes</taxon>
        <taxon>Mycobacteriales</taxon>
        <taxon>Corynebacteriaceae</taxon>
        <taxon>Corynebacterium</taxon>
    </lineage>
</organism>
<dbReference type="PANTHER" id="PTHR36437">
    <property type="entry name" value="GLYOXALASE/BLEOMYCIN RESISTANCE PROTEIN/DIOXYGENASE"/>
    <property type="match status" value="1"/>
</dbReference>
<evidence type="ECO:0000259" key="1">
    <source>
        <dbReference type="PROSITE" id="PS51819"/>
    </source>
</evidence>
<feature type="domain" description="VOC" evidence="1">
    <location>
        <begin position="2"/>
        <end position="129"/>
    </location>
</feature>
<reference evidence="2 3" key="1">
    <citation type="submission" date="2019-11" db="EMBL/GenBank/DDBJ databases">
        <title>FDA dAtabase for Regulatory Grade micrObial Sequences (FDA-ARGOS): Supporting development and validation of Infectious Disease Dx tests.</title>
        <authorList>
            <person name="Kerrigan L."/>
            <person name="Long C."/>
            <person name="Tallon L."/>
            <person name="Sadzewicz L."/>
            <person name="Vavikolanu K."/>
            <person name="Mehta A."/>
            <person name="Aluvathingal J."/>
            <person name="Nadendla S."/>
            <person name="Yan Y."/>
            <person name="Sichtig H."/>
        </authorList>
    </citation>
    <scope>NUCLEOTIDE SEQUENCE [LARGE SCALE GENOMIC DNA]</scope>
    <source>
        <strain evidence="2 3">FDAARGOS_674</strain>
    </source>
</reference>
<sequence length="137" mass="14874">MRIIFTSIFVADQPAAKRFYTEVLGFEVKHDMPMGPDVSWLTVVSPDRPDGPEIVLEPDGHPAVAPFKEALFADGIPVNTFEVDDVRAEHARLAAAGVTFTVEPQELPDGMVRAVFDDGFGNLLQIHQVGPDTDSAA</sequence>
<dbReference type="PROSITE" id="PS51819">
    <property type="entry name" value="VOC"/>
    <property type="match status" value="1"/>
</dbReference>
<dbReference type="Gene3D" id="3.10.180.10">
    <property type="entry name" value="2,3-Dihydroxybiphenyl 1,2-Dioxygenase, domain 1"/>
    <property type="match status" value="1"/>
</dbReference>
<dbReference type="SUPFAM" id="SSF54593">
    <property type="entry name" value="Glyoxalase/Bleomycin resistance protein/Dihydroxybiphenyl dioxygenase"/>
    <property type="match status" value="1"/>
</dbReference>
<dbReference type="InterPro" id="IPR004360">
    <property type="entry name" value="Glyas_Fos-R_dOase_dom"/>
</dbReference>